<dbReference type="InterPro" id="IPR036273">
    <property type="entry name" value="CRAL/TRIO_N_dom_sf"/>
</dbReference>
<dbReference type="Pfam" id="PF00650">
    <property type="entry name" value="CRAL_TRIO"/>
    <property type="match status" value="1"/>
</dbReference>
<dbReference type="PROSITE" id="PS50191">
    <property type="entry name" value="CRAL_TRIO"/>
    <property type="match status" value="1"/>
</dbReference>
<dbReference type="GO" id="GO:0008526">
    <property type="term" value="F:phosphatidylinositol transfer activity"/>
    <property type="evidence" value="ECO:0007669"/>
    <property type="project" value="TreeGrafter"/>
</dbReference>
<dbReference type="PANTHER" id="PTHR45824:SF29">
    <property type="entry name" value="GH16843P"/>
    <property type="match status" value="1"/>
</dbReference>
<dbReference type="SUPFAM" id="SSF46938">
    <property type="entry name" value="CRAL/TRIO N-terminal domain"/>
    <property type="match status" value="1"/>
</dbReference>
<gene>
    <name evidence="3" type="ORF">COEREDRAFT_85717</name>
</gene>
<dbReference type="CDD" id="cd00170">
    <property type="entry name" value="SEC14"/>
    <property type="match status" value="1"/>
</dbReference>
<sequence>MDPDSGRYGNQGTTQHPPEDRSKDEIILSETTVGTIEPSLQGGDDDDFFAALHQKQDGKSTLAPTKMRSLFGLGKAQDAPASPKPSEKAPNDTEELTAESTNKPTIPPIFECADSEGQLQEIKALSADEKAVLERIKADIPELIQNLPQVDAESSKFIDPEVPLDIEGWLTDACISRYVRARKGDYEETKRALRKTIEWRAATRPHALRPDVVEIENRTGKMYFNGFDKNLRPIIYMYNHRQNTREADNQIRWVVYTLELCIRHMCPGVEKVALAIDATHWGFSNSVSIGTAKKFLDILSNHYPERLGRAVVIQPPRFFVGFYNLVSPFIDPVTKAKVAFVNPSDPTPQSQTDSNVLGSQLRTALIVKS</sequence>
<dbReference type="PANTHER" id="PTHR45824">
    <property type="entry name" value="GH16843P"/>
    <property type="match status" value="1"/>
</dbReference>
<accession>A0A2G5BFM7</accession>
<evidence type="ECO:0000256" key="1">
    <source>
        <dbReference type="SAM" id="MobiDB-lite"/>
    </source>
</evidence>
<evidence type="ECO:0000259" key="2">
    <source>
        <dbReference type="PROSITE" id="PS50191"/>
    </source>
</evidence>
<dbReference type="Proteomes" id="UP000242474">
    <property type="component" value="Unassembled WGS sequence"/>
</dbReference>
<dbReference type="InterPro" id="IPR001251">
    <property type="entry name" value="CRAL-TRIO_dom"/>
</dbReference>
<dbReference type="STRING" id="763665.A0A2G5BFM7"/>
<protein>
    <submittedName>
        <fullName evidence="3">CRAL/TRIO domain-containing protein</fullName>
    </submittedName>
</protein>
<feature type="domain" description="CRAL-TRIO" evidence="2">
    <location>
        <begin position="212"/>
        <end position="369"/>
    </location>
</feature>
<keyword evidence="4" id="KW-1185">Reference proteome</keyword>
<dbReference type="SMART" id="SM00516">
    <property type="entry name" value="SEC14"/>
    <property type="match status" value="1"/>
</dbReference>
<dbReference type="SUPFAM" id="SSF52087">
    <property type="entry name" value="CRAL/TRIO domain"/>
    <property type="match status" value="1"/>
</dbReference>
<organism evidence="3 4">
    <name type="scientific">Coemansia reversa (strain ATCC 12441 / NRRL 1564)</name>
    <dbReference type="NCBI Taxonomy" id="763665"/>
    <lineage>
        <taxon>Eukaryota</taxon>
        <taxon>Fungi</taxon>
        <taxon>Fungi incertae sedis</taxon>
        <taxon>Zoopagomycota</taxon>
        <taxon>Kickxellomycotina</taxon>
        <taxon>Kickxellomycetes</taxon>
        <taxon>Kickxellales</taxon>
        <taxon>Kickxellaceae</taxon>
        <taxon>Coemansia</taxon>
    </lineage>
</organism>
<evidence type="ECO:0000313" key="3">
    <source>
        <dbReference type="EMBL" id="PIA17826.1"/>
    </source>
</evidence>
<dbReference type="EMBL" id="KZ303492">
    <property type="protein sequence ID" value="PIA17826.1"/>
    <property type="molecule type" value="Genomic_DNA"/>
</dbReference>
<dbReference type="InterPro" id="IPR036865">
    <property type="entry name" value="CRAL-TRIO_dom_sf"/>
</dbReference>
<name>A0A2G5BFM7_COERN</name>
<dbReference type="Gene3D" id="3.40.525.10">
    <property type="entry name" value="CRAL-TRIO lipid binding domain"/>
    <property type="match status" value="1"/>
</dbReference>
<reference evidence="3 4" key="1">
    <citation type="journal article" date="2015" name="Genome Biol. Evol.">
        <title>Phylogenomic analyses indicate that early fungi evolved digesting cell walls of algal ancestors of land plants.</title>
        <authorList>
            <person name="Chang Y."/>
            <person name="Wang S."/>
            <person name="Sekimoto S."/>
            <person name="Aerts A.L."/>
            <person name="Choi C."/>
            <person name="Clum A."/>
            <person name="LaButti K.M."/>
            <person name="Lindquist E.A."/>
            <person name="Yee Ngan C."/>
            <person name="Ohm R.A."/>
            <person name="Salamov A.A."/>
            <person name="Grigoriev I.V."/>
            <person name="Spatafora J.W."/>
            <person name="Berbee M.L."/>
        </authorList>
    </citation>
    <scope>NUCLEOTIDE SEQUENCE [LARGE SCALE GENOMIC DNA]</scope>
    <source>
        <strain evidence="3 4">NRRL 1564</strain>
    </source>
</reference>
<evidence type="ECO:0000313" key="4">
    <source>
        <dbReference type="Proteomes" id="UP000242474"/>
    </source>
</evidence>
<feature type="region of interest" description="Disordered" evidence="1">
    <location>
        <begin position="1"/>
        <end position="107"/>
    </location>
</feature>
<dbReference type="AlphaFoldDB" id="A0A2G5BFM7"/>
<dbReference type="InterPro" id="IPR052578">
    <property type="entry name" value="PI_Transfer_CRAL-TRIO"/>
</dbReference>
<proteinExistence type="predicted"/>
<dbReference type="OrthoDB" id="75724at2759"/>
<feature type="compositionally biased region" description="Basic and acidic residues" evidence="1">
    <location>
        <begin position="17"/>
        <end position="26"/>
    </location>
</feature>